<protein>
    <submittedName>
        <fullName evidence="3">Uncharacterized protein</fullName>
    </submittedName>
</protein>
<dbReference type="AlphaFoldDB" id="A0A9P6HXJ0"/>
<proteinExistence type="predicted"/>
<evidence type="ECO:0000313" key="4">
    <source>
        <dbReference type="Proteomes" id="UP000781932"/>
    </source>
</evidence>
<keyword evidence="4" id="KW-1185">Reference proteome</keyword>
<evidence type="ECO:0000313" key="3">
    <source>
        <dbReference type="EMBL" id="KAF9871882.1"/>
    </source>
</evidence>
<evidence type="ECO:0000256" key="1">
    <source>
        <dbReference type="SAM" id="MobiDB-lite"/>
    </source>
</evidence>
<reference evidence="3" key="1">
    <citation type="submission" date="2020-03" db="EMBL/GenBank/DDBJ databases">
        <authorList>
            <person name="He L."/>
        </authorList>
    </citation>
    <scope>NUCLEOTIDE SEQUENCE</scope>
    <source>
        <strain evidence="3">CkLH20</strain>
    </source>
</reference>
<dbReference type="OrthoDB" id="4844825at2759"/>
<evidence type="ECO:0000256" key="2">
    <source>
        <dbReference type="SAM" id="SignalP"/>
    </source>
</evidence>
<keyword evidence="2" id="KW-0732">Signal</keyword>
<feature type="chain" id="PRO_5040146370" evidence="2">
    <location>
        <begin position="27"/>
        <end position="247"/>
    </location>
</feature>
<organism evidence="3 4">
    <name type="scientific">Colletotrichum karsti</name>
    <dbReference type="NCBI Taxonomy" id="1095194"/>
    <lineage>
        <taxon>Eukaryota</taxon>
        <taxon>Fungi</taxon>
        <taxon>Dikarya</taxon>
        <taxon>Ascomycota</taxon>
        <taxon>Pezizomycotina</taxon>
        <taxon>Sordariomycetes</taxon>
        <taxon>Hypocreomycetidae</taxon>
        <taxon>Glomerellales</taxon>
        <taxon>Glomerellaceae</taxon>
        <taxon>Colletotrichum</taxon>
        <taxon>Colletotrichum boninense species complex</taxon>
    </lineage>
</organism>
<feature type="compositionally biased region" description="Low complexity" evidence="1">
    <location>
        <begin position="77"/>
        <end position="147"/>
    </location>
</feature>
<dbReference type="GeneID" id="62166302"/>
<feature type="signal peptide" evidence="2">
    <location>
        <begin position="1"/>
        <end position="26"/>
    </location>
</feature>
<dbReference type="RefSeq" id="XP_038741343.1">
    <property type="nucleotide sequence ID" value="XM_038893228.1"/>
</dbReference>
<name>A0A9P6HXJ0_9PEZI</name>
<accession>A0A9P6HXJ0</accession>
<comment type="caution">
    <text evidence="3">The sequence shown here is derived from an EMBL/GenBank/DDBJ whole genome shotgun (WGS) entry which is preliminary data.</text>
</comment>
<dbReference type="EMBL" id="JAATWM020000041">
    <property type="protein sequence ID" value="KAF9871882.1"/>
    <property type="molecule type" value="Genomic_DNA"/>
</dbReference>
<gene>
    <name evidence="3" type="ORF">CkaCkLH20_10514</name>
</gene>
<feature type="region of interest" description="Disordered" evidence="1">
    <location>
        <begin position="45"/>
        <end position="147"/>
    </location>
</feature>
<sequence length="247" mass="26033">MRVLTLAAGLASAAALLSSAVHVVEASSTEAKVHGHAEKPQFAAAQNVEHHARSPQDPNELVSYDYGYSLPAPPSPTTYGDESSSSSTTAYGSTSSDDSYTGVSSVASVTGASSNSSSSTATSTDTESGTLATVSEEPTLSSSSGTSWNSTTAPCHFANHHGNGIRDAGAAIHCVQLVSDNFKRHWLSRFNLCRLNFGVDFGYRISHAGAAHHNDHWQHHYSASTNDQPNITHIFELEHHSPAKLGV</sequence>
<dbReference type="Proteomes" id="UP000781932">
    <property type="component" value="Unassembled WGS sequence"/>
</dbReference>
<reference evidence="3" key="2">
    <citation type="submission" date="2020-11" db="EMBL/GenBank/DDBJ databases">
        <title>Whole genome sequencing of Colletotrichum sp.</title>
        <authorList>
            <person name="Li H."/>
        </authorList>
    </citation>
    <scope>NUCLEOTIDE SEQUENCE</scope>
    <source>
        <strain evidence="3">CkLH20</strain>
    </source>
</reference>